<dbReference type="InterPro" id="IPR009100">
    <property type="entry name" value="AcylCoA_DH/oxidase_NM_dom_sf"/>
</dbReference>
<dbReference type="Pfam" id="PF02770">
    <property type="entry name" value="Acyl-CoA_dh_M"/>
    <property type="match status" value="1"/>
</dbReference>
<comment type="catalytic activity">
    <reaction evidence="6">
        <text>a 2,3-saturated acyl-CoA + A = a 2,3-dehydroacyl-CoA + AH2</text>
        <dbReference type="Rhea" id="RHEA:48608"/>
        <dbReference type="ChEBI" id="CHEBI:13193"/>
        <dbReference type="ChEBI" id="CHEBI:17499"/>
        <dbReference type="ChEBI" id="CHEBI:60015"/>
        <dbReference type="ChEBI" id="CHEBI:65111"/>
    </reaction>
</comment>
<comment type="similarity">
    <text evidence="2 7">Belongs to the acyl-CoA dehydrogenase family.</text>
</comment>
<dbReference type="GO" id="GO:0003995">
    <property type="term" value="F:acyl-CoA dehydrogenase activity"/>
    <property type="evidence" value="ECO:0007669"/>
    <property type="project" value="InterPro"/>
</dbReference>
<dbReference type="PANTHER" id="PTHR43884:SF12">
    <property type="entry name" value="ISOVALERYL-COA DEHYDROGENASE, MITOCHONDRIAL-RELATED"/>
    <property type="match status" value="1"/>
</dbReference>
<evidence type="ECO:0000256" key="2">
    <source>
        <dbReference type="ARBA" id="ARBA00009347"/>
    </source>
</evidence>
<feature type="domain" description="Acyl-CoA dehydrogenase-like C-terminal" evidence="11">
    <location>
        <begin position="465"/>
        <end position="562"/>
    </location>
</feature>
<feature type="domain" description="Acyl-CoA oxidase/dehydrogenase middle" evidence="9">
    <location>
        <begin position="153"/>
        <end position="249"/>
    </location>
</feature>
<gene>
    <name evidence="12" type="ORF">DES52_104228</name>
</gene>
<protein>
    <recommendedName>
        <fullName evidence="14">Alkylation response protein AidB-like acyl-CoA dehydrogenase</fullName>
    </recommendedName>
</protein>
<dbReference type="InterPro" id="IPR013786">
    <property type="entry name" value="AcylCoA_DH/ox_N"/>
</dbReference>
<dbReference type="RefSeq" id="WP_110886060.1">
    <property type="nucleotide sequence ID" value="NZ_QJSX01000004.1"/>
</dbReference>
<dbReference type="Gene3D" id="1.20.140.10">
    <property type="entry name" value="Butyryl-CoA Dehydrogenase, subunit A, domain 3"/>
    <property type="match status" value="2"/>
</dbReference>
<proteinExistence type="inferred from homology"/>
<reference evidence="12 13" key="1">
    <citation type="submission" date="2018-06" db="EMBL/GenBank/DDBJ databases">
        <title>Genomic Encyclopedia of Type Strains, Phase IV (KMG-IV): sequencing the most valuable type-strain genomes for metagenomic binning, comparative biology and taxonomic classification.</title>
        <authorList>
            <person name="Goeker M."/>
        </authorList>
    </citation>
    <scope>NUCLEOTIDE SEQUENCE [LARGE SCALE GENOMIC DNA]</scope>
    <source>
        <strain evidence="12 13">DSM 18048</strain>
    </source>
</reference>
<evidence type="ECO:0000256" key="3">
    <source>
        <dbReference type="ARBA" id="ARBA00022630"/>
    </source>
</evidence>
<name>A0A318SCC6_9DEIO</name>
<evidence type="ECO:0000259" key="9">
    <source>
        <dbReference type="Pfam" id="PF02770"/>
    </source>
</evidence>
<dbReference type="FunFam" id="1.20.140.10:FF:000019">
    <property type="entry name" value="Acyl-CoA dehydrogenase"/>
    <property type="match status" value="1"/>
</dbReference>
<keyword evidence="5 7" id="KW-0560">Oxidoreductase</keyword>
<dbReference type="SUPFAM" id="SSF56645">
    <property type="entry name" value="Acyl-CoA dehydrogenase NM domain-like"/>
    <property type="match status" value="1"/>
</dbReference>
<comment type="caution">
    <text evidence="12">The sequence shown here is derived from an EMBL/GenBank/DDBJ whole genome shotgun (WGS) entry which is preliminary data.</text>
</comment>
<dbReference type="InterPro" id="IPR036250">
    <property type="entry name" value="AcylCo_DH-like_C"/>
</dbReference>
<dbReference type="InterPro" id="IPR046373">
    <property type="entry name" value="Acyl-CoA_Oxase/DH_mid-dom_sf"/>
</dbReference>
<evidence type="ECO:0000259" key="11">
    <source>
        <dbReference type="Pfam" id="PF21263"/>
    </source>
</evidence>
<dbReference type="Gene3D" id="1.10.540.10">
    <property type="entry name" value="Acyl-CoA dehydrogenase/oxidase, N-terminal domain"/>
    <property type="match status" value="1"/>
</dbReference>
<accession>A0A318SCC6</accession>
<feature type="domain" description="Acyl-CoA dehydrogenase/oxidase N-terminal" evidence="10">
    <location>
        <begin position="39"/>
        <end position="149"/>
    </location>
</feature>
<sequence>MTVLQDKASESKNVFKGGMFLIASQSPQDIYTPEDMDDTLRQIGEVTEAFIQGEVMPVIKDLEAKHEGLNAKLLKQAGELGLTAVEVPEEYGGLDLPKTASLVIAEKFSQTGGFAVTYGAHQSIGSLPTVYFGNDAQKAKYLPKLASAEMIAAYCLTEPSSGSDAQAAKTTAVLSEDGTYYTLNGSKMWISNGGIADLYTVFAQVKTEQGNKLSAFLVERAFEGVSTGAEEHKMGIRSSSTVVLRLDNVKVPAENLLGGVGAGAKIAFNILNVGRYKLGAGGVGGAKDALAISTRYALEREQFGQPIANFGAVQEKLANIALRTYAVESALYRIVGLIDAAIDGGTDKLKAIEEYAVEASMIKVLGSELLDYAVDEGLQIHGGVGYSEEYAIERAYRDSRINRIFEGTNEINRLLIPGMLLKRAMKGELPLMQAAQKLQSELMEFSFDEDEDETPLAAETKVTANLKKVALLVSGAAAMKYGPQLESRQEILMRVADIAMLAFAAESAVLRTRKLGNPELQVEMTQVYTYEAAEKVATLAREALGMIADGDDLRVMLSAVKRFTKHEMLNTIRLRRHITKAVLEAQAYPAPRA</sequence>
<dbReference type="InterPro" id="IPR037069">
    <property type="entry name" value="AcylCoA_DH/ox_N_sf"/>
</dbReference>
<dbReference type="InterPro" id="IPR049426">
    <property type="entry name" value="Acyl-CoA-dh-like_C"/>
</dbReference>
<keyword evidence="4 7" id="KW-0274">FAD</keyword>
<evidence type="ECO:0000259" key="8">
    <source>
        <dbReference type="Pfam" id="PF00441"/>
    </source>
</evidence>
<dbReference type="SUPFAM" id="SSF47203">
    <property type="entry name" value="Acyl-CoA dehydrogenase C-terminal domain-like"/>
    <property type="match status" value="1"/>
</dbReference>
<organism evidence="12 13">
    <name type="scientific">Deinococcus yavapaiensis KR-236</name>
    <dbReference type="NCBI Taxonomy" id="694435"/>
    <lineage>
        <taxon>Bacteria</taxon>
        <taxon>Thermotogati</taxon>
        <taxon>Deinococcota</taxon>
        <taxon>Deinococci</taxon>
        <taxon>Deinococcales</taxon>
        <taxon>Deinococcaceae</taxon>
        <taxon>Deinococcus</taxon>
    </lineage>
</organism>
<dbReference type="Pfam" id="PF21263">
    <property type="entry name" value="Acyl-CoA-dh_C"/>
    <property type="match status" value="1"/>
</dbReference>
<evidence type="ECO:0000256" key="5">
    <source>
        <dbReference type="ARBA" id="ARBA00023002"/>
    </source>
</evidence>
<keyword evidence="13" id="KW-1185">Reference proteome</keyword>
<dbReference type="InterPro" id="IPR006091">
    <property type="entry name" value="Acyl-CoA_Oxase/DH_mid-dom"/>
</dbReference>
<evidence type="ECO:0000256" key="1">
    <source>
        <dbReference type="ARBA" id="ARBA00001974"/>
    </source>
</evidence>
<evidence type="ECO:0000259" key="10">
    <source>
        <dbReference type="Pfam" id="PF02771"/>
    </source>
</evidence>
<dbReference type="Gene3D" id="2.40.110.10">
    <property type="entry name" value="Butyryl-CoA Dehydrogenase, subunit A, domain 2"/>
    <property type="match status" value="1"/>
</dbReference>
<dbReference type="PROSITE" id="PS00072">
    <property type="entry name" value="ACYL_COA_DH_1"/>
    <property type="match status" value="1"/>
</dbReference>
<dbReference type="GO" id="GO:0050660">
    <property type="term" value="F:flavin adenine dinucleotide binding"/>
    <property type="evidence" value="ECO:0007669"/>
    <property type="project" value="InterPro"/>
</dbReference>
<dbReference type="FunFam" id="1.10.540.10:FF:000001">
    <property type="entry name" value="Very long-chain-specific acyl-CoA dehydrogenase, mitochondrial"/>
    <property type="match status" value="1"/>
</dbReference>
<comment type="cofactor">
    <cofactor evidence="1 7">
        <name>FAD</name>
        <dbReference type="ChEBI" id="CHEBI:57692"/>
    </cofactor>
</comment>
<keyword evidence="3 7" id="KW-0285">Flavoprotein</keyword>
<dbReference type="Pfam" id="PF02771">
    <property type="entry name" value="Acyl-CoA_dh_N"/>
    <property type="match status" value="1"/>
</dbReference>
<dbReference type="AlphaFoldDB" id="A0A318SCC6"/>
<dbReference type="InterPro" id="IPR009075">
    <property type="entry name" value="AcylCo_DH/oxidase_C"/>
</dbReference>
<evidence type="ECO:0000313" key="12">
    <source>
        <dbReference type="EMBL" id="PYE54954.1"/>
    </source>
</evidence>
<evidence type="ECO:0000256" key="6">
    <source>
        <dbReference type="ARBA" id="ARBA00052546"/>
    </source>
</evidence>
<feature type="domain" description="Acyl-CoA dehydrogenase/oxidase C-terminal" evidence="8">
    <location>
        <begin position="261"/>
        <end position="416"/>
    </location>
</feature>
<dbReference type="OrthoDB" id="9802447at2"/>
<dbReference type="PROSITE" id="PS00073">
    <property type="entry name" value="ACYL_COA_DH_2"/>
    <property type="match status" value="1"/>
</dbReference>
<dbReference type="Proteomes" id="UP000248326">
    <property type="component" value="Unassembled WGS sequence"/>
</dbReference>
<dbReference type="PANTHER" id="PTHR43884">
    <property type="entry name" value="ACYL-COA DEHYDROGENASE"/>
    <property type="match status" value="1"/>
</dbReference>
<dbReference type="Pfam" id="PF00441">
    <property type="entry name" value="Acyl-CoA_dh_1"/>
    <property type="match status" value="1"/>
</dbReference>
<dbReference type="FunFam" id="2.40.110.10:FF:000006">
    <property type="entry name" value="very long-chain specific acyl-CoA dehydrogenase, mitochondrial"/>
    <property type="match status" value="1"/>
</dbReference>
<dbReference type="InterPro" id="IPR006089">
    <property type="entry name" value="Acyl-CoA_DH_CS"/>
</dbReference>
<evidence type="ECO:0000313" key="13">
    <source>
        <dbReference type="Proteomes" id="UP000248326"/>
    </source>
</evidence>
<evidence type="ECO:0008006" key="14">
    <source>
        <dbReference type="Google" id="ProtNLM"/>
    </source>
</evidence>
<evidence type="ECO:0000256" key="7">
    <source>
        <dbReference type="RuleBase" id="RU362125"/>
    </source>
</evidence>
<dbReference type="EMBL" id="QJSX01000004">
    <property type="protein sequence ID" value="PYE54954.1"/>
    <property type="molecule type" value="Genomic_DNA"/>
</dbReference>
<evidence type="ECO:0000256" key="4">
    <source>
        <dbReference type="ARBA" id="ARBA00022827"/>
    </source>
</evidence>